<dbReference type="InterPro" id="IPR041504">
    <property type="entry name" value="AidB_N"/>
</dbReference>
<dbReference type="Pfam" id="PF18158">
    <property type="entry name" value="AidB_N"/>
    <property type="match status" value="1"/>
</dbReference>
<dbReference type="EMBL" id="CP002344">
    <property type="protein sequence ID" value="ADU51952.1"/>
    <property type="molecule type" value="Genomic_DNA"/>
</dbReference>
<dbReference type="Pfam" id="PF00441">
    <property type="entry name" value="Acyl-CoA_dh_1"/>
    <property type="match status" value="1"/>
</dbReference>
<proteinExistence type="inferred from homology"/>
<evidence type="ECO:0000256" key="1">
    <source>
        <dbReference type="ARBA" id="ARBA00001974"/>
    </source>
</evidence>
<dbReference type="OrthoDB" id="9771038at2"/>
<evidence type="ECO:0000256" key="3">
    <source>
        <dbReference type="ARBA" id="ARBA00022630"/>
    </source>
</evidence>
<evidence type="ECO:0000256" key="4">
    <source>
        <dbReference type="ARBA" id="ARBA00022827"/>
    </source>
</evidence>
<keyword evidence="4 5" id="KW-0274">FAD</keyword>
<gene>
    <name evidence="10" type="ordered locus">Tmar_1852</name>
</gene>
<dbReference type="PROSITE" id="PS00073">
    <property type="entry name" value="ACYL_COA_DH_2"/>
    <property type="match status" value="1"/>
</dbReference>
<evidence type="ECO:0000259" key="7">
    <source>
        <dbReference type="Pfam" id="PF00441"/>
    </source>
</evidence>
<accession>E6SIE1</accession>
<feature type="region of interest" description="Disordered" evidence="6">
    <location>
        <begin position="180"/>
        <end position="208"/>
    </location>
</feature>
<dbReference type="SUPFAM" id="SSF56645">
    <property type="entry name" value="Acyl-CoA dehydrogenase NM domain-like"/>
    <property type="match status" value="1"/>
</dbReference>
<dbReference type="HOGENOM" id="CLU_016513_2_1_9"/>
<evidence type="ECO:0000313" key="10">
    <source>
        <dbReference type="EMBL" id="ADU51952.1"/>
    </source>
</evidence>
<reference evidence="11" key="2">
    <citation type="journal article" date="2010" name="Stand. Genomic Sci.">
        <title>Complete genome sequence of Thermaerobacter marianensis type strain (7p75aT).</title>
        <authorList>
            <person name="Han C."/>
            <person name="Gu W."/>
            <person name="Zhang X."/>
            <person name="Lapidus A."/>
            <person name="Nolan M."/>
            <person name="Copeland A."/>
            <person name="Lucas S."/>
            <person name="Glavina Del Rio T."/>
            <person name="Tice H."/>
            <person name="Cheng J."/>
            <person name="Tapia R."/>
            <person name="Goodwin L."/>
            <person name="Pitluck S."/>
            <person name="Pagani I."/>
            <person name="Ivanova N."/>
            <person name="Mavromatis K."/>
            <person name="Mikhailova N."/>
            <person name="Pati A."/>
            <person name="Chen A."/>
            <person name="Palaniappan K."/>
            <person name="Land M."/>
            <person name="Hauser L."/>
            <person name="Chang Y."/>
            <person name="Jeffries C."/>
            <person name="Schneider S."/>
            <person name="Rohde M."/>
            <person name="Goker M."/>
            <person name="Pukall R."/>
            <person name="Woyke T."/>
            <person name="Bristow J."/>
            <person name="Eisen J."/>
            <person name="Markowitz V."/>
            <person name="Hugenholtz P."/>
            <person name="Kyrpides N."/>
            <person name="Klenk H."/>
            <person name="Detter J."/>
        </authorList>
    </citation>
    <scope>NUCLEOTIDE SEQUENCE [LARGE SCALE GENOMIC DNA]</scope>
    <source>
        <strain evidence="11">ATCC 700841 / DSM 12885 / JCM 10246 / 7p75a</strain>
    </source>
</reference>
<feature type="domain" description="Acyl-CoA oxidase/dehydrogenase middle" evidence="8">
    <location>
        <begin position="212"/>
        <end position="285"/>
    </location>
</feature>
<dbReference type="Gene3D" id="1.20.140.10">
    <property type="entry name" value="Butyryl-CoA Dehydrogenase, subunit A, domain 3"/>
    <property type="match status" value="1"/>
</dbReference>
<feature type="domain" description="Adaptive response protein AidB N-terminal" evidence="9">
    <location>
        <begin position="9"/>
        <end position="148"/>
    </location>
</feature>
<evidence type="ECO:0000256" key="5">
    <source>
        <dbReference type="RuleBase" id="RU362125"/>
    </source>
</evidence>
<dbReference type="GO" id="GO:0003995">
    <property type="term" value="F:acyl-CoA dehydrogenase activity"/>
    <property type="evidence" value="ECO:0007669"/>
    <property type="project" value="InterPro"/>
</dbReference>
<evidence type="ECO:0000259" key="8">
    <source>
        <dbReference type="Pfam" id="PF02770"/>
    </source>
</evidence>
<dbReference type="InterPro" id="IPR006089">
    <property type="entry name" value="Acyl-CoA_DH_CS"/>
</dbReference>
<keyword evidence="5" id="KW-0560">Oxidoreductase</keyword>
<dbReference type="InterPro" id="IPR036250">
    <property type="entry name" value="AcylCo_DH-like_C"/>
</dbReference>
<dbReference type="PANTHER" id="PTHR42707:SF2">
    <property type="entry name" value="ACD11 DEHYDROGENASE"/>
    <property type="match status" value="1"/>
</dbReference>
<organism evidence="10 11">
    <name type="scientific">Thermaerobacter marianensis (strain ATCC 700841 / DSM 12885 / JCM 10246 / 7p75a)</name>
    <dbReference type="NCBI Taxonomy" id="644966"/>
    <lineage>
        <taxon>Bacteria</taxon>
        <taxon>Bacillati</taxon>
        <taxon>Bacillota</taxon>
        <taxon>Clostridia</taxon>
        <taxon>Eubacteriales</taxon>
        <taxon>Clostridiales Family XVII. Incertae Sedis</taxon>
        <taxon>Thermaerobacter</taxon>
    </lineage>
</organism>
<evidence type="ECO:0000256" key="6">
    <source>
        <dbReference type="SAM" id="MobiDB-lite"/>
    </source>
</evidence>
<reference evidence="10 11" key="1">
    <citation type="journal article" date="2010" name="Stand. Genomic Sci.">
        <title>Complete genome sequence of Thermaerobacter marianensis type strain (7p75a).</title>
        <authorList>
            <person name="Han C."/>
            <person name="Gu W."/>
            <person name="Zhang X."/>
            <person name="Lapidus A."/>
            <person name="Nolan M."/>
            <person name="Copeland A."/>
            <person name="Lucas S."/>
            <person name="Del Rio T.G."/>
            <person name="Tice H."/>
            <person name="Cheng J.F."/>
            <person name="Tapia R."/>
            <person name="Goodwin L."/>
            <person name="Pitluck S."/>
            <person name="Pagani I."/>
            <person name="Ivanova N."/>
            <person name="Mavromatis K."/>
            <person name="Mikhailova N."/>
            <person name="Pati A."/>
            <person name="Chen A."/>
            <person name="Palaniappan K."/>
            <person name="Land M."/>
            <person name="Hauser L."/>
            <person name="Chang Y.J."/>
            <person name="Jeffries C.D."/>
            <person name="Schneider S."/>
            <person name="Rohde M."/>
            <person name="Goker M."/>
            <person name="Pukall R."/>
            <person name="Woyke T."/>
            <person name="Bristow J."/>
            <person name="Eisen J.A."/>
            <person name="Markowitz V."/>
            <person name="Hugenholtz P."/>
            <person name="Kyrpides N.C."/>
            <person name="Klenk H.P."/>
            <person name="Detter J.C."/>
        </authorList>
    </citation>
    <scope>NUCLEOTIDE SEQUENCE [LARGE SCALE GENOMIC DNA]</scope>
    <source>
        <strain evidence="11">ATCC 700841 / DSM 12885 / JCM 10246 / 7p75a</strain>
    </source>
</reference>
<dbReference type="KEGG" id="tmr:Tmar_1852"/>
<evidence type="ECO:0000256" key="2">
    <source>
        <dbReference type="ARBA" id="ARBA00009347"/>
    </source>
</evidence>
<dbReference type="eggNOG" id="COG1960">
    <property type="taxonomic scope" value="Bacteria"/>
</dbReference>
<feature type="compositionally biased region" description="Low complexity" evidence="6">
    <location>
        <begin position="195"/>
        <end position="206"/>
    </location>
</feature>
<comment type="cofactor">
    <cofactor evidence="1 5">
        <name>FAD</name>
        <dbReference type="ChEBI" id="CHEBI:57692"/>
    </cofactor>
</comment>
<dbReference type="PANTHER" id="PTHR42707">
    <property type="entry name" value="ACYL-COA DEHYDROGENASE"/>
    <property type="match status" value="1"/>
</dbReference>
<name>E6SIE1_THEM7</name>
<dbReference type="RefSeq" id="WP_013496253.1">
    <property type="nucleotide sequence ID" value="NC_014831.1"/>
</dbReference>
<dbReference type="InterPro" id="IPR009100">
    <property type="entry name" value="AcylCoA_DH/oxidase_NM_dom_sf"/>
</dbReference>
<dbReference type="InterPro" id="IPR006091">
    <property type="entry name" value="Acyl-CoA_Oxase/DH_mid-dom"/>
</dbReference>
<keyword evidence="3 5" id="KW-0285">Flavoprotein</keyword>
<evidence type="ECO:0000259" key="9">
    <source>
        <dbReference type="Pfam" id="PF18158"/>
    </source>
</evidence>
<protein>
    <submittedName>
        <fullName evidence="10">Acyl-CoA dehydrogenase domain-containing protein</fullName>
    </submittedName>
</protein>
<sequence length="566" mass="62726">MRYQSYAYGQNHWERDPDLRHVLAHYWPGYIAHEDELRRFGALAGKEVYEVAYHVDHDARPVLVMHDLDGNRVDRVRLSPVQEALLRELAPMNRPPYEGGSWHHHYALGYLVADPGIYCILTITNQTAYIIHKYAPEFGEWKDKLLRGEFWGATWMTEVQGGSDLGANTLKATPAAEAVTRDGSVGAGSSRAHTGPADAGPAGSVPGAPPRVWRLDGEKYFCSGAGLTDVAVVTARPEGAPAGPKGLALFLVPRMNRAGELNYHVRRLKDKSATRAVPSGEVDFRGSEAFLVGEAAQGIYYTLEVLTVSRLANAIAGMGIARKAHLEVLERVRRRRSFGRALIEHPLIRRDLTDMAVRIAGGLVLGFHAADRFEKAWDERPPYTARYHYARFLSHLAKNRTADHAAEVTRLAMELFGGLGFLEEYAVARWHREALITPIWEGPSNIQALDLLEAMDKKRAHEAFLAEFIPMLEKAGTPEARAAREVIEGTLARLGELAASRPAEAQWYAKDAAARLADAAQVGLLYKLAETAGDRYAHLAALYARRFLAGEEYPGWALEKPEVWSA</sequence>
<dbReference type="InterPro" id="IPR052904">
    <property type="entry name" value="Acyl-CoA_dehydrogenase-like"/>
</dbReference>
<feature type="domain" description="Acyl-CoA dehydrogenase/oxidase C-terminal" evidence="7">
    <location>
        <begin position="297"/>
        <end position="454"/>
    </location>
</feature>
<dbReference type="STRING" id="644966.Tmar_1852"/>
<dbReference type="Gene3D" id="2.40.110.20">
    <property type="match status" value="1"/>
</dbReference>
<comment type="similarity">
    <text evidence="2 5">Belongs to the acyl-CoA dehydrogenase family.</text>
</comment>
<dbReference type="AlphaFoldDB" id="E6SIE1"/>
<keyword evidence="11" id="KW-1185">Reference proteome</keyword>
<dbReference type="Proteomes" id="UP000008915">
    <property type="component" value="Chromosome"/>
</dbReference>
<dbReference type="SUPFAM" id="SSF47203">
    <property type="entry name" value="Acyl-CoA dehydrogenase C-terminal domain-like"/>
    <property type="match status" value="1"/>
</dbReference>
<dbReference type="InterPro" id="IPR009075">
    <property type="entry name" value="AcylCo_DH/oxidase_C"/>
</dbReference>
<dbReference type="Pfam" id="PF02770">
    <property type="entry name" value="Acyl-CoA_dh_M"/>
    <property type="match status" value="1"/>
</dbReference>
<evidence type="ECO:0000313" key="11">
    <source>
        <dbReference type="Proteomes" id="UP000008915"/>
    </source>
</evidence>